<dbReference type="Proteomes" id="UP001054945">
    <property type="component" value="Unassembled WGS sequence"/>
</dbReference>
<evidence type="ECO:0000313" key="1">
    <source>
        <dbReference type="EMBL" id="GIX67835.1"/>
    </source>
</evidence>
<keyword evidence="2" id="KW-1185">Reference proteome</keyword>
<protein>
    <submittedName>
        <fullName evidence="1">Uncharacterized protein</fullName>
    </submittedName>
</protein>
<evidence type="ECO:0000313" key="2">
    <source>
        <dbReference type="Proteomes" id="UP001054945"/>
    </source>
</evidence>
<organism evidence="1 2">
    <name type="scientific">Caerostris extrusa</name>
    <name type="common">Bark spider</name>
    <name type="synonym">Caerostris bankana</name>
    <dbReference type="NCBI Taxonomy" id="172846"/>
    <lineage>
        <taxon>Eukaryota</taxon>
        <taxon>Metazoa</taxon>
        <taxon>Ecdysozoa</taxon>
        <taxon>Arthropoda</taxon>
        <taxon>Chelicerata</taxon>
        <taxon>Arachnida</taxon>
        <taxon>Araneae</taxon>
        <taxon>Araneomorphae</taxon>
        <taxon>Entelegynae</taxon>
        <taxon>Araneoidea</taxon>
        <taxon>Araneidae</taxon>
        <taxon>Caerostris</taxon>
    </lineage>
</organism>
<name>A0AAV4M7L4_CAEEX</name>
<comment type="caution">
    <text evidence="1">The sequence shown here is derived from an EMBL/GenBank/DDBJ whole genome shotgun (WGS) entry which is preliminary data.</text>
</comment>
<dbReference type="AlphaFoldDB" id="A0AAV4M7L4"/>
<gene>
    <name evidence="1" type="ORF">CEXT_83451</name>
</gene>
<sequence>MPEIYWYACDERAEVTEPGQQYKERIKENLDDPVNDQPVLHLALSPLIEMGRPSQRKTQISPLESLIDLENIL</sequence>
<accession>A0AAV4M7L4</accession>
<dbReference type="EMBL" id="BPLR01019437">
    <property type="protein sequence ID" value="GIX67835.1"/>
    <property type="molecule type" value="Genomic_DNA"/>
</dbReference>
<reference evidence="1 2" key="1">
    <citation type="submission" date="2021-06" db="EMBL/GenBank/DDBJ databases">
        <title>Caerostris extrusa draft genome.</title>
        <authorList>
            <person name="Kono N."/>
            <person name="Arakawa K."/>
        </authorList>
    </citation>
    <scope>NUCLEOTIDE SEQUENCE [LARGE SCALE GENOMIC DNA]</scope>
</reference>
<proteinExistence type="predicted"/>